<comment type="caution">
    <text evidence="1">The sequence shown here is derived from an EMBL/GenBank/DDBJ whole genome shotgun (WGS) entry which is preliminary data.</text>
</comment>
<evidence type="ECO:0000313" key="2">
    <source>
        <dbReference type="Proteomes" id="UP000441389"/>
    </source>
</evidence>
<dbReference type="EMBL" id="WQMS01000009">
    <property type="protein sequence ID" value="MVO78083.1"/>
    <property type="molecule type" value="Genomic_DNA"/>
</dbReference>
<proteinExistence type="predicted"/>
<dbReference type="Gene3D" id="1.25.40.10">
    <property type="entry name" value="Tetratricopeptide repeat domain"/>
    <property type="match status" value="1"/>
</dbReference>
<keyword evidence="2" id="KW-1185">Reference proteome</keyword>
<organism evidence="1 2">
    <name type="scientific">Sphingomonas horti</name>
    <dbReference type="NCBI Taxonomy" id="2682842"/>
    <lineage>
        <taxon>Bacteria</taxon>
        <taxon>Pseudomonadati</taxon>
        <taxon>Pseudomonadota</taxon>
        <taxon>Alphaproteobacteria</taxon>
        <taxon>Sphingomonadales</taxon>
        <taxon>Sphingomonadaceae</taxon>
        <taxon>Sphingomonas</taxon>
    </lineage>
</organism>
<dbReference type="RefSeq" id="WP_157027046.1">
    <property type="nucleotide sequence ID" value="NZ_WQMS01000009.1"/>
</dbReference>
<protein>
    <submittedName>
        <fullName evidence="1">DUF924 family protein</fullName>
    </submittedName>
</protein>
<dbReference type="Proteomes" id="UP000441389">
    <property type="component" value="Unassembled WGS sequence"/>
</dbReference>
<dbReference type="Gene3D" id="1.20.58.320">
    <property type="entry name" value="TPR-like"/>
    <property type="match status" value="1"/>
</dbReference>
<evidence type="ECO:0000313" key="1">
    <source>
        <dbReference type="EMBL" id="MVO78083.1"/>
    </source>
</evidence>
<dbReference type="InterPro" id="IPR011990">
    <property type="entry name" value="TPR-like_helical_dom_sf"/>
</dbReference>
<accession>A0A6I4J1X4</accession>
<dbReference type="InterPro" id="IPR010323">
    <property type="entry name" value="DUF924"/>
</dbReference>
<name>A0A6I4J1X4_9SPHN</name>
<dbReference type="Pfam" id="PF06041">
    <property type="entry name" value="DUF924"/>
    <property type="match status" value="1"/>
</dbReference>
<reference evidence="1 2" key="1">
    <citation type="submission" date="2019-12" db="EMBL/GenBank/DDBJ databases">
        <authorList>
            <person name="Huq M.A."/>
        </authorList>
    </citation>
    <scope>NUCLEOTIDE SEQUENCE [LARGE SCALE GENOMIC DNA]</scope>
    <source>
        <strain evidence="1 2">MAH-20</strain>
    </source>
</reference>
<sequence>MAGDLGAHTRQVHAEAEAVLHFWLEEVPPEKRFARDDALDAECARRFKALRDRLAATAAAGLRDDPRHLLGAVIALDQFSRNIYRGSAEAFAADPIARSLSEHALREGWDRGMSIPERQFLYMPFQHSEDAADQDRSVALFTALGDGKSLDYATLHRDVIRRFGRFPGRNAALGRPNTSDEEAFLAEDQAF</sequence>
<dbReference type="AlphaFoldDB" id="A0A6I4J1X4"/>
<dbReference type="SUPFAM" id="SSF48452">
    <property type="entry name" value="TPR-like"/>
    <property type="match status" value="1"/>
</dbReference>
<gene>
    <name evidence="1" type="ORF">GON01_09060</name>
</gene>